<dbReference type="PANTHER" id="PTHR30329:SF21">
    <property type="entry name" value="LIPOPROTEIN YIAD-RELATED"/>
    <property type="match status" value="1"/>
</dbReference>
<evidence type="ECO:0000256" key="6">
    <source>
        <dbReference type="ARBA" id="ARBA00023288"/>
    </source>
</evidence>
<keyword evidence="7 8" id="KW-0131">Cell cycle</keyword>
<dbReference type="SUPFAM" id="SSF103088">
    <property type="entry name" value="OmpA-like"/>
    <property type="match status" value="1"/>
</dbReference>
<dbReference type="InterPro" id="IPR050330">
    <property type="entry name" value="Bact_OuterMem_StrucFunc"/>
</dbReference>
<keyword evidence="2 8" id="KW-0732">Signal</keyword>
<dbReference type="InterPro" id="IPR006665">
    <property type="entry name" value="OmpA-like"/>
</dbReference>
<dbReference type="Pfam" id="PF00691">
    <property type="entry name" value="OmpA"/>
    <property type="match status" value="1"/>
</dbReference>
<accession>A0ABY4SJR5</accession>
<sequence>MKSSKLMTLALVGCAVAAMAACTRRPVEGAVPTGPETQVPAGPAYPTAPTGPVTGGQVGSAIPGSEQDFVVNVGDRIYFDLDSTEVRPEAMPRLDAQAQWLMRYPAVTVRIEGNADERGTREYNLALGARRAEAVRSYLVNRGVPAGRIDTISFGKERPIAEGSNEEAWARNRNAHTAVVSGAQR</sequence>
<evidence type="ECO:0000256" key="4">
    <source>
        <dbReference type="ARBA" id="ARBA00023139"/>
    </source>
</evidence>
<dbReference type="InterPro" id="IPR036737">
    <property type="entry name" value="OmpA-like_sf"/>
</dbReference>
<evidence type="ECO:0000256" key="2">
    <source>
        <dbReference type="ARBA" id="ARBA00022729"/>
    </source>
</evidence>
<evidence type="ECO:0000256" key="3">
    <source>
        <dbReference type="ARBA" id="ARBA00023136"/>
    </source>
</evidence>
<evidence type="ECO:0000256" key="8">
    <source>
        <dbReference type="HAMAP-Rule" id="MF_02204"/>
    </source>
</evidence>
<dbReference type="EMBL" id="CP097649">
    <property type="protein sequence ID" value="URI14942.1"/>
    <property type="molecule type" value="Genomic_DNA"/>
</dbReference>
<evidence type="ECO:0000313" key="11">
    <source>
        <dbReference type="EMBL" id="URI14942.1"/>
    </source>
</evidence>
<evidence type="ECO:0000256" key="5">
    <source>
        <dbReference type="ARBA" id="ARBA00023237"/>
    </source>
</evidence>
<dbReference type="HAMAP" id="MF_02204">
    <property type="entry name" value="Pal"/>
    <property type="match status" value="1"/>
</dbReference>
<protein>
    <recommendedName>
        <fullName evidence="8">Peptidoglycan-associated lipoprotein</fullName>
        <shortName evidence="8">PAL</shortName>
    </recommendedName>
</protein>
<dbReference type="PROSITE" id="PS51123">
    <property type="entry name" value="OMPA_2"/>
    <property type="match status" value="1"/>
</dbReference>
<keyword evidence="6 8" id="KW-0449">Lipoprotein</keyword>
<reference evidence="11" key="1">
    <citation type="submission" date="2022-05" db="EMBL/GenBank/DDBJ databases">
        <title>Brevundimonas albigilva TT17 genome sequence.</title>
        <authorList>
            <person name="Lee K."/>
            <person name="Son H."/>
        </authorList>
    </citation>
    <scope>NUCLEOTIDE SEQUENCE</scope>
    <source>
        <strain evidence="11">TT17</strain>
    </source>
</reference>
<comment type="subcellular location">
    <subcellularLocation>
        <location evidence="8">Cell outer membrane</location>
        <topology evidence="8">Lipid-anchor</topology>
    </subcellularLocation>
</comment>
<feature type="signal peptide" evidence="9">
    <location>
        <begin position="1"/>
        <end position="20"/>
    </location>
</feature>
<dbReference type="PRINTS" id="PR01021">
    <property type="entry name" value="OMPADOMAIN"/>
</dbReference>
<dbReference type="InterPro" id="IPR039001">
    <property type="entry name" value="Pal"/>
</dbReference>
<keyword evidence="1 8" id="KW-0132">Cell division</keyword>
<evidence type="ECO:0000313" key="12">
    <source>
        <dbReference type="Proteomes" id="UP001055429"/>
    </source>
</evidence>
<comment type="subunit">
    <text evidence="8">The Tol-Pal system is composed of five core proteins: the inner membrane proteins TolA, TolQ and TolR, the periplasmic protein TolB and the outer membrane protein Pal. They form a network linking the inner and outer membranes and the peptidoglycan layer.</text>
</comment>
<dbReference type="PROSITE" id="PS01068">
    <property type="entry name" value="OMPA_1"/>
    <property type="match status" value="1"/>
</dbReference>
<dbReference type="InterPro" id="IPR014169">
    <property type="entry name" value="Pal_lipo_C"/>
</dbReference>
<name>A0ABY4SJR5_9CAUL</name>
<organism evidence="11 12">
    <name type="scientific">Brevundimonas albigilva</name>
    <dbReference type="NCBI Taxonomy" id="1312364"/>
    <lineage>
        <taxon>Bacteria</taxon>
        <taxon>Pseudomonadati</taxon>
        <taxon>Pseudomonadota</taxon>
        <taxon>Alphaproteobacteria</taxon>
        <taxon>Caulobacterales</taxon>
        <taxon>Caulobacteraceae</taxon>
        <taxon>Brevundimonas</taxon>
    </lineage>
</organism>
<comment type="similarity">
    <text evidence="8">Belongs to the Pal lipoprotein family.</text>
</comment>
<proteinExistence type="inferred from homology"/>
<evidence type="ECO:0000256" key="7">
    <source>
        <dbReference type="ARBA" id="ARBA00023306"/>
    </source>
</evidence>
<dbReference type="PRINTS" id="PR01023">
    <property type="entry name" value="NAFLGMOTY"/>
</dbReference>
<dbReference type="PANTHER" id="PTHR30329">
    <property type="entry name" value="STATOR ELEMENT OF FLAGELLAR MOTOR COMPLEX"/>
    <property type="match status" value="1"/>
</dbReference>
<dbReference type="Gene3D" id="3.30.1330.60">
    <property type="entry name" value="OmpA-like domain"/>
    <property type="match status" value="1"/>
</dbReference>
<keyword evidence="3 8" id="KW-0472">Membrane</keyword>
<dbReference type="Proteomes" id="UP001055429">
    <property type="component" value="Chromosome"/>
</dbReference>
<feature type="domain" description="OmpA-like" evidence="10">
    <location>
        <begin position="66"/>
        <end position="183"/>
    </location>
</feature>
<gene>
    <name evidence="8 11" type="primary">pal</name>
    <name evidence="11" type="ORF">M8231_14210</name>
</gene>
<keyword evidence="4 8" id="KW-0564">Palmitate</keyword>
<comment type="function">
    <text evidence="8">Part of the Tol-Pal system, which plays a role in outer membrane invagination during cell division and is important for maintaining outer membrane integrity.</text>
</comment>
<evidence type="ECO:0000256" key="1">
    <source>
        <dbReference type="ARBA" id="ARBA00022618"/>
    </source>
</evidence>
<evidence type="ECO:0000259" key="10">
    <source>
        <dbReference type="PROSITE" id="PS51123"/>
    </source>
</evidence>
<dbReference type="RefSeq" id="WP_250201758.1">
    <property type="nucleotide sequence ID" value="NZ_CP097649.1"/>
</dbReference>
<dbReference type="CDD" id="cd07185">
    <property type="entry name" value="OmpA_C-like"/>
    <property type="match status" value="1"/>
</dbReference>
<evidence type="ECO:0000256" key="9">
    <source>
        <dbReference type="SAM" id="SignalP"/>
    </source>
</evidence>
<dbReference type="InterPro" id="IPR006664">
    <property type="entry name" value="OMP_bac"/>
</dbReference>
<keyword evidence="5 8" id="KW-0998">Cell outer membrane</keyword>
<dbReference type="NCBIfam" id="TIGR02802">
    <property type="entry name" value="Pal_lipo"/>
    <property type="match status" value="1"/>
</dbReference>
<feature type="chain" id="PRO_5046329097" description="Peptidoglycan-associated lipoprotein" evidence="9">
    <location>
        <begin position="21"/>
        <end position="185"/>
    </location>
</feature>
<dbReference type="InterPro" id="IPR006690">
    <property type="entry name" value="OMPA-like_CS"/>
</dbReference>
<keyword evidence="12" id="KW-1185">Reference proteome</keyword>
<dbReference type="PROSITE" id="PS51257">
    <property type="entry name" value="PROKAR_LIPOPROTEIN"/>
    <property type="match status" value="1"/>
</dbReference>